<comment type="subcellular location">
    <subcellularLocation>
        <location evidence="1">Membrane</location>
        <topology evidence="1">Multi-pass membrane protein</topology>
    </subcellularLocation>
</comment>
<feature type="transmembrane region" description="Helical" evidence="12">
    <location>
        <begin position="151"/>
        <end position="172"/>
    </location>
</feature>
<comment type="caution">
    <text evidence="14">The sequence shown here is derived from an EMBL/GenBank/DDBJ whole genome shotgun (WGS) entry which is preliminary data.</text>
</comment>
<keyword evidence="11" id="KW-0407">Ion channel</keyword>
<feature type="transmembrane region" description="Helical" evidence="12">
    <location>
        <begin position="55"/>
        <end position="77"/>
    </location>
</feature>
<evidence type="ECO:0000256" key="5">
    <source>
        <dbReference type="ARBA" id="ARBA00022826"/>
    </source>
</evidence>
<reference evidence="14 15" key="1">
    <citation type="submission" date="2015-07" db="EMBL/GenBank/DDBJ databases">
        <title>Draft genome of Bellilinea caldifistulae DSM 17877.</title>
        <authorList>
            <person name="Hemp J."/>
            <person name="Ward L.M."/>
            <person name="Pace L.A."/>
            <person name="Fischer W.W."/>
        </authorList>
    </citation>
    <scope>NUCLEOTIDE SEQUENCE [LARGE SCALE GENOMIC DNA]</scope>
    <source>
        <strain evidence="14 15">GOMI-1</strain>
    </source>
</reference>
<dbReference type="InterPro" id="IPR027359">
    <property type="entry name" value="Volt_channel_dom_sf"/>
</dbReference>
<feature type="transmembrane region" description="Helical" evidence="12">
    <location>
        <begin position="89"/>
        <end position="107"/>
    </location>
</feature>
<keyword evidence="2" id="KW-0813">Transport</keyword>
<dbReference type="EMBL" id="LGHJ01000029">
    <property type="protein sequence ID" value="KPL70813.1"/>
    <property type="molecule type" value="Genomic_DNA"/>
</dbReference>
<dbReference type="PANTHER" id="PTHR11537:SF254">
    <property type="entry name" value="POTASSIUM VOLTAGE-GATED CHANNEL PROTEIN SHAB"/>
    <property type="match status" value="1"/>
</dbReference>
<dbReference type="Pfam" id="PF00520">
    <property type="entry name" value="Ion_trans"/>
    <property type="match status" value="1"/>
</dbReference>
<dbReference type="SUPFAM" id="SSF81324">
    <property type="entry name" value="Voltage-gated potassium channels"/>
    <property type="match status" value="1"/>
</dbReference>
<keyword evidence="6" id="KW-0851">Voltage-gated channel</keyword>
<evidence type="ECO:0000256" key="1">
    <source>
        <dbReference type="ARBA" id="ARBA00004141"/>
    </source>
</evidence>
<evidence type="ECO:0000256" key="7">
    <source>
        <dbReference type="ARBA" id="ARBA00022958"/>
    </source>
</evidence>
<keyword evidence="3" id="KW-0633">Potassium transport</keyword>
<evidence type="ECO:0000313" key="14">
    <source>
        <dbReference type="EMBL" id="KPL70813.1"/>
    </source>
</evidence>
<keyword evidence="5" id="KW-0631">Potassium channel</keyword>
<dbReference type="Proteomes" id="UP000050514">
    <property type="component" value="Unassembled WGS sequence"/>
</dbReference>
<evidence type="ECO:0000256" key="4">
    <source>
        <dbReference type="ARBA" id="ARBA00022692"/>
    </source>
</evidence>
<organism evidence="14 15">
    <name type="scientific">Bellilinea caldifistulae</name>
    <dbReference type="NCBI Taxonomy" id="360411"/>
    <lineage>
        <taxon>Bacteria</taxon>
        <taxon>Bacillati</taxon>
        <taxon>Chloroflexota</taxon>
        <taxon>Anaerolineae</taxon>
        <taxon>Anaerolineales</taxon>
        <taxon>Anaerolineaceae</taxon>
        <taxon>Bellilinea</taxon>
    </lineage>
</organism>
<dbReference type="OrthoDB" id="9785285at2"/>
<keyword evidence="15" id="KW-1185">Reference proteome</keyword>
<evidence type="ECO:0000256" key="11">
    <source>
        <dbReference type="ARBA" id="ARBA00023303"/>
    </source>
</evidence>
<dbReference type="InterPro" id="IPR005821">
    <property type="entry name" value="Ion_trans_dom"/>
</dbReference>
<proteinExistence type="predicted"/>
<feature type="transmembrane region" description="Helical" evidence="12">
    <location>
        <begin position="210"/>
        <end position="234"/>
    </location>
</feature>
<dbReference type="RefSeq" id="WP_061916958.1">
    <property type="nucleotide sequence ID" value="NZ_DF967971.1"/>
</dbReference>
<feature type="transmembrane region" description="Helical" evidence="12">
    <location>
        <begin position="21"/>
        <end position="43"/>
    </location>
</feature>
<dbReference type="GO" id="GO:0008076">
    <property type="term" value="C:voltage-gated potassium channel complex"/>
    <property type="evidence" value="ECO:0007669"/>
    <property type="project" value="InterPro"/>
</dbReference>
<gene>
    <name evidence="14" type="ORF">AC812_16875</name>
</gene>
<dbReference type="GO" id="GO:0005249">
    <property type="term" value="F:voltage-gated potassium channel activity"/>
    <property type="evidence" value="ECO:0007669"/>
    <property type="project" value="InterPro"/>
</dbReference>
<dbReference type="Gene3D" id="1.20.120.350">
    <property type="entry name" value="Voltage-gated potassium channels. Chain C"/>
    <property type="match status" value="1"/>
</dbReference>
<dbReference type="PATRIC" id="fig|360411.5.peg.1168"/>
<evidence type="ECO:0000256" key="8">
    <source>
        <dbReference type="ARBA" id="ARBA00022989"/>
    </source>
</evidence>
<evidence type="ECO:0000256" key="6">
    <source>
        <dbReference type="ARBA" id="ARBA00022882"/>
    </source>
</evidence>
<dbReference type="AlphaFoldDB" id="A0A0P6XI76"/>
<dbReference type="STRING" id="360411.AC812_16875"/>
<dbReference type="PRINTS" id="PR00169">
    <property type="entry name" value="KCHANNEL"/>
</dbReference>
<keyword evidence="4 12" id="KW-0812">Transmembrane</keyword>
<keyword evidence="7" id="KW-0630">Potassium</keyword>
<feature type="domain" description="Ion transport" evidence="13">
    <location>
        <begin position="24"/>
        <end position="241"/>
    </location>
</feature>
<evidence type="ECO:0000256" key="2">
    <source>
        <dbReference type="ARBA" id="ARBA00022448"/>
    </source>
</evidence>
<evidence type="ECO:0000256" key="3">
    <source>
        <dbReference type="ARBA" id="ARBA00022538"/>
    </source>
</evidence>
<evidence type="ECO:0000259" key="13">
    <source>
        <dbReference type="Pfam" id="PF00520"/>
    </source>
</evidence>
<protein>
    <submittedName>
        <fullName evidence="14">Ion transporter</fullName>
    </submittedName>
</protein>
<dbReference type="InterPro" id="IPR028325">
    <property type="entry name" value="VG_K_chnl"/>
</dbReference>
<dbReference type="Gene3D" id="1.10.287.70">
    <property type="match status" value="1"/>
</dbReference>
<evidence type="ECO:0000256" key="9">
    <source>
        <dbReference type="ARBA" id="ARBA00023065"/>
    </source>
</evidence>
<evidence type="ECO:0000313" key="15">
    <source>
        <dbReference type="Proteomes" id="UP000050514"/>
    </source>
</evidence>
<evidence type="ECO:0000256" key="12">
    <source>
        <dbReference type="SAM" id="Phobius"/>
    </source>
</evidence>
<sequence>MSKRNSLQKRLYQIIFEHDTWEGRAFDVILILLILASVAAVMADSMADISARFGYHLYVLEWLFTILFTIEYILRLYSSPNAGYYARSFYGLIDLMAILPTYVSLIFPESRFLIVIRVLRVLRIFRILKLMEYVEEIEVLRSAIQSSWRRILVFLTIVLTVVLIVGSLMYLIEGPQAGYTSIPRSVYWAIVTVTTVGYGDITPLTPLGQALAAFLMILGYGLIAVPSGIVTIELGKEKQRRRRLNRVCPNCNQHGHDQDARFCKLCGAELESA</sequence>
<keyword evidence="8 12" id="KW-1133">Transmembrane helix</keyword>
<keyword evidence="10 12" id="KW-0472">Membrane</keyword>
<accession>A0A0P6XI76</accession>
<evidence type="ECO:0000256" key="10">
    <source>
        <dbReference type="ARBA" id="ARBA00023136"/>
    </source>
</evidence>
<dbReference type="PANTHER" id="PTHR11537">
    <property type="entry name" value="VOLTAGE-GATED POTASSIUM CHANNEL"/>
    <property type="match status" value="1"/>
</dbReference>
<name>A0A0P6XI76_9CHLR</name>
<dbReference type="GO" id="GO:0001508">
    <property type="term" value="P:action potential"/>
    <property type="evidence" value="ECO:0007669"/>
    <property type="project" value="TreeGrafter"/>
</dbReference>
<keyword evidence="9" id="KW-0406">Ion transport</keyword>